<dbReference type="PANTHER" id="PTHR39166">
    <property type="entry name" value="BLL1166 PROTEIN"/>
    <property type="match status" value="1"/>
</dbReference>
<dbReference type="InterPro" id="IPR009267">
    <property type="entry name" value="NTP_transf_6"/>
</dbReference>
<dbReference type="Proteomes" id="UP000027822">
    <property type="component" value="Unassembled WGS sequence"/>
</dbReference>
<dbReference type="EMBL" id="JOTN01000015">
    <property type="protein sequence ID" value="KEK18299.1"/>
    <property type="molecule type" value="Genomic_DNA"/>
</dbReference>
<dbReference type="STRING" id="574376.BAMA_05825"/>
<dbReference type="Pfam" id="PF06042">
    <property type="entry name" value="NTP_transf_6"/>
    <property type="match status" value="1"/>
</dbReference>
<evidence type="ECO:0008006" key="3">
    <source>
        <dbReference type="Google" id="ProtNLM"/>
    </source>
</evidence>
<comment type="caution">
    <text evidence="1">The sequence shown here is derived from an EMBL/GenBank/DDBJ whole genome shotgun (WGS) entry which is preliminary data.</text>
</comment>
<dbReference type="RefSeq" id="WP_034641167.1">
    <property type="nucleotide sequence ID" value="NZ_CBCSJC010000011.1"/>
</dbReference>
<evidence type="ECO:0000313" key="1">
    <source>
        <dbReference type="EMBL" id="KEK18299.1"/>
    </source>
</evidence>
<dbReference type="OrthoDB" id="1901124at2"/>
<dbReference type="PANTHER" id="PTHR39166:SF1">
    <property type="entry name" value="BLL1166 PROTEIN"/>
    <property type="match status" value="1"/>
</dbReference>
<dbReference type="eggNOG" id="COG3575">
    <property type="taxonomic scope" value="Bacteria"/>
</dbReference>
<gene>
    <name evidence="1" type="ORF">BAMA_05825</name>
</gene>
<name>A0A073JT93_9BACI</name>
<organism evidence="1 2">
    <name type="scientific">Bacillus manliponensis</name>
    <dbReference type="NCBI Taxonomy" id="574376"/>
    <lineage>
        <taxon>Bacteria</taxon>
        <taxon>Bacillati</taxon>
        <taxon>Bacillota</taxon>
        <taxon>Bacilli</taxon>
        <taxon>Bacillales</taxon>
        <taxon>Bacillaceae</taxon>
        <taxon>Bacillus</taxon>
        <taxon>Bacillus cereus group</taxon>
    </lineage>
</organism>
<proteinExistence type="predicted"/>
<accession>A0A073JT93</accession>
<sequence length="190" mass="21823">MKLKDKQDIITLIQNDTWMMDILQTAASLQLPDWWVCAGFVRSKVWDVLHGFEERTPLPDIDIIYFDATNTDEQIEKQLEQKLQIINSTIPWSVKNQARMHLANDLPPYISSTDAMSKFPETVTALGAKLDENGNVILSAPNGIQDLLALEVKPAPHIKTDELMHLYEERLCEKNWKATWSNITLFHVHI</sequence>
<evidence type="ECO:0000313" key="2">
    <source>
        <dbReference type="Proteomes" id="UP000027822"/>
    </source>
</evidence>
<dbReference type="AlphaFoldDB" id="A0A073JT93"/>
<protein>
    <recommendedName>
        <fullName evidence="3">Nucleotidyltransferase family protein</fullName>
    </recommendedName>
</protein>
<reference evidence="1 2" key="1">
    <citation type="submission" date="2014-06" db="EMBL/GenBank/DDBJ databases">
        <title>Draft genome sequence of Bacillus manliponensis JCM 15802 (MCCC 1A00708).</title>
        <authorList>
            <person name="Lai Q."/>
            <person name="Liu Y."/>
            <person name="Shao Z."/>
        </authorList>
    </citation>
    <scope>NUCLEOTIDE SEQUENCE [LARGE SCALE GENOMIC DNA]</scope>
    <source>
        <strain evidence="1 2">JCM 15802</strain>
    </source>
</reference>
<keyword evidence="2" id="KW-1185">Reference proteome</keyword>